<name>A0ABR4HMG1_9EURO</name>
<evidence type="ECO:0000313" key="1">
    <source>
        <dbReference type="EMBL" id="KAL2816359.1"/>
    </source>
</evidence>
<protein>
    <recommendedName>
        <fullName evidence="3">Secreted protein</fullName>
    </recommendedName>
</protein>
<dbReference type="EMBL" id="JBFXLT010000023">
    <property type="protein sequence ID" value="KAL2816359.1"/>
    <property type="molecule type" value="Genomic_DNA"/>
</dbReference>
<keyword evidence="2" id="KW-1185">Reference proteome</keyword>
<dbReference type="Proteomes" id="UP001610334">
    <property type="component" value="Unassembled WGS sequence"/>
</dbReference>
<sequence length="105" mass="12147">MWLWLFSVDVGVRYLPLRDVLYLAVTWVIWTARCRCSSGLTRWRGSWDSGGRDHRSRGGVEWQFSRFLLGRGAWATGTSSGQSPTSWNIYRVLLLQADCNLLYML</sequence>
<evidence type="ECO:0008006" key="3">
    <source>
        <dbReference type="Google" id="ProtNLM"/>
    </source>
</evidence>
<gene>
    <name evidence="1" type="ORF">BJX63DRAFT_145966</name>
</gene>
<comment type="caution">
    <text evidence="1">The sequence shown here is derived from an EMBL/GenBank/DDBJ whole genome shotgun (WGS) entry which is preliminary data.</text>
</comment>
<reference evidence="1 2" key="1">
    <citation type="submission" date="2024-07" db="EMBL/GenBank/DDBJ databases">
        <title>Section-level genome sequencing and comparative genomics of Aspergillus sections Usti and Cavernicolus.</title>
        <authorList>
            <consortium name="Lawrence Berkeley National Laboratory"/>
            <person name="Nybo J.L."/>
            <person name="Vesth T.C."/>
            <person name="Theobald S."/>
            <person name="Frisvad J.C."/>
            <person name="Larsen T.O."/>
            <person name="Kjaerboelling I."/>
            <person name="Rothschild-Mancinelli K."/>
            <person name="Lyhne E.K."/>
            <person name="Kogle M.E."/>
            <person name="Barry K."/>
            <person name="Clum A."/>
            <person name="Na H."/>
            <person name="Ledsgaard L."/>
            <person name="Lin J."/>
            <person name="Lipzen A."/>
            <person name="Kuo A."/>
            <person name="Riley R."/>
            <person name="Mondo S."/>
            <person name="Labutti K."/>
            <person name="Haridas S."/>
            <person name="Pangalinan J."/>
            <person name="Salamov A.A."/>
            <person name="Simmons B.A."/>
            <person name="Magnuson J.K."/>
            <person name="Chen J."/>
            <person name="Drula E."/>
            <person name="Henrissat B."/>
            <person name="Wiebenga A."/>
            <person name="Lubbers R.J."/>
            <person name="Gomes A.C."/>
            <person name="Makela M.R."/>
            <person name="Stajich J."/>
            <person name="Grigoriev I.V."/>
            <person name="Mortensen U.H."/>
            <person name="De Vries R.P."/>
            <person name="Baker S.E."/>
            <person name="Andersen M.R."/>
        </authorList>
    </citation>
    <scope>NUCLEOTIDE SEQUENCE [LARGE SCALE GENOMIC DNA]</scope>
    <source>
        <strain evidence="1 2">CBS 588.65</strain>
    </source>
</reference>
<evidence type="ECO:0000313" key="2">
    <source>
        <dbReference type="Proteomes" id="UP001610334"/>
    </source>
</evidence>
<accession>A0ABR4HMG1</accession>
<proteinExistence type="predicted"/>
<organism evidence="1 2">
    <name type="scientific">Aspergillus granulosus</name>
    <dbReference type="NCBI Taxonomy" id="176169"/>
    <lineage>
        <taxon>Eukaryota</taxon>
        <taxon>Fungi</taxon>
        <taxon>Dikarya</taxon>
        <taxon>Ascomycota</taxon>
        <taxon>Pezizomycotina</taxon>
        <taxon>Eurotiomycetes</taxon>
        <taxon>Eurotiomycetidae</taxon>
        <taxon>Eurotiales</taxon>
        <taxon>Aspergillaceae</taxon>
        <taxon>Aspergillus</taxon>
        <taxon>Aspergillus subgen. Nidulantes</taxon>
    </lineage>
</organism>